<reference evidence="1 2" key="1">
    <citation type="submission" date="2018-06" db="EMBL/GenBank/DDBJ databases">
        <title>Genomic Encyclopedia of Archaeal and Bacterial Type Strains, Phase II (KMG-II): from individual species to whole genera.</title>
        <authorList>
            <person name="Goeker M."/>
        </authorList>
    </citation>
    <scope>NUCLEOTIDE SEQUENCE [LARGE SCALE GENOMIC DNA]</scope>
    <source>
        <strain evidence="1 2">DSM 24525</strain>
    </source>
</reference>
<keyword evidence="2" id="KW-1185">Reference proteome</keyword>
<dbReference type="AlphaFoldDB" id="A0A2W7HXK2"/>
<dbReference type="EMBL" id="QKYU01000029">
    <property type="protein sequence ID" value="PZW39391.1"/>
    <property type="molecule type" value="Genomic_DNA"/>
</dbReference>
<evidence type="ECO:0000313" key="1">
    <source>
        <dbReference type="EMBL" id="PZW39391.1"/>
    </source>
</evidence>
<name>A0A2W7HXK2_9PROT</name>
<proteinExistence type="predicted"/>
<sequence>MSHTASHAPATEEPASLKRITLHLARGPGFPEGSGQHGYEMLVPLRPDGHPDASGCRSSPTCCHIRRFWAGEPDRLGRLEHRAGGADGASWVIDYDETTATDDEAGYRFDIHAFVPGEYVTIRDRHGPHTFRVVAVEDAPAGA</sequence>
<gene>
    <name evidence="1" type="ORF">C8P66_12961</name>
</gene>
<accession>A0A2W7HXK2</accession>
<protein>
    <submittedName>
        <fullName evidence="1">Uncharacterized protein</fullName>
    </submittedName>
</protein>
<evidence type="ECO:0000313" key="2">
    <source>
        <dbReference type="Proteomes" id="UP000249688"/>
    </source>
</evidence>
<organism evidence="1 2">
    <name type="scientific">Humitalea rosea</name>
    <dbReference type="NCBI Taxonomy" id="990373"/>
    <lineage>
        <taxon>Bacteria</taxon>
        <taxon>Pseudomonadati</taxon>
        <taxon>Pseudomonadota</taxon>
        <taxon>Alphaproteobacteria</taxon>
        <taxon>Acetobacterales</taxon>
        <taxon>Roseomonadaceae</taxon>
        <taxon>Humitalea</taxon>
    </lineage>
</organism>
<dbReference type="OrthoDB" id="9801741at2"/>
<dbReference type="Proteomes" id="UP000249688">
    <property type="component" value="Unassembled WGS sequence"/>
</dbReference>
<comment type="caution">
    <text evidence="1">The sequence shown here is derived from an EMBL/GenBank/DDBJ whole genome shotgun (WGS) entry which is preliminary data.</text>
</comment>